<dbReference type="RefSeq" id="WP_109235449.1">
    <property type="nucleotide sequence ID" value="NZ_BMXZ01000001.1"/>
</dbReference>
<evidence type="ECO:0000313" key="1">
    <source>
        <dbReference type="EMBL" id="PWD84247.1"/>
    </source>
</evidence>
<evidence type="ECO:0000313" key="2">
    <source>
        <dbReference type="Proteomes" id="UP000244948"/>
    </source>
</evidence>
<keyword evidence="2" id="KW-1185">Reference proteome</keyword>
<dbReference type="AlphaFoldDB" id="A0A2U2AM77"/>
<comment type="caution">
    <text evidence="1">The sequence shown here is derived from an EMBL/GenBank/DDBJ whole genome shotgun (WGS) entry which is preliminary data.</text>
</comment>
<proteinExistence type="predicted"/>
<dbReference type="EMBL" id="QEWR01000002">
    <property type="protein sequence ID" value="PWD84247.1"/>
    <property type="molecule type" value="Genomic_DNA"/>
</dbReference>
<name>A0A2U2AM77_9GAMM</name>
<accession>A0A2U2AM77</accession>
<dbReference type="Proteomes" id="UP000244948">
    <property type="component" value="Unassembled WGS sequence"/>
</dbReference>
<protein>
    <recommendedName>
        <fullName evidence="3">Wadjet protein JetD C-terminal domain-containing protein</fullName>
    </recommendedName>
</protein>
<organism evidence="1 2">
    <name type="scientific">Ignatzschineria indica</name>
    <dbReference type="NCBI Taxonomy" id="472583"/>
    <lineage>
        <taxon>Bacteria</taxon>
        <taxon>Pseudomonadati</taxon>
        <taxon>Pseudomonadota</taxon>
        <taxon>Gammaproteobacteria</taxon>
        <taxon>Cardiobacteriales</taxon>
        <taxon>Ignatzschineriaceae</taxon>
        <taxon>Ignatzschineria</taxon>
    </lineage>
</organism>
<evidence type="ECO:0008006" key="3">
    <source>
        <dbReference type="Google" id="ProtNLM"/>
    </source>
</evidence>
<sequence length="265" mass="30538">MKIIQELEAIQRGKGVNWPLLYRKLSRLKIDDSLINQAVTPKKYSETVYGMTITDHDAFEKIIQLAQPTNKNSRAAASLMGNTHQTNVNGAMLIAVTHQTEIPYVHIFMDDHPLSQPKKQHAIIIENLECFLNFRDTYRFMNQSCGIEHDMNEIEFIYAAGNSISNQNIIPYLREFKGDIFCLLDIDIGGLQIYKNLLNNGLSIDNTHFVIPNDIVQRLKTSKRRALSSELNRLNRFLKISDQIDHLIGLIHYYQTTIEQESYRA</sequence>
<reference evidence="1 2" key="1">
    <citation type="journal article" date="2018" name="Genome Announc.">
        <title>Ignatzschineria cameli sp. nov., isolated from necrotic foot tissue of dromedaries (Camelus dromedarius) and associated maggots (Wohlfahrtia species) in Dubai.</title>
        <authorList>
            <person name="Tsang C.C."/>
            <person name="Tang J.Y."/>
            <person name="Fong J.Y."/>
            <person name="Kinne J."/>
            <person name="Lee H.H."/>
            <person name="Joseph M."/>
            <person name="Jose S."/>
            <person name="Schuster R.K."/>
            <person name="Tang Y."/>
            <person name="Sivakumar S."/>
            <person name="Chen J.H."/>
            <person name="Teng J.L."/>
            <person name="Lau S.K."/>
            <person name="Wernery U."/>
            <person name="Woo P.C."/>
        </authorList>
    </citation>
    <scope>NUCLEOTIDE SEQUENCE [LARGE SCALE GENOMIC DNA]</scope>
    <source>
        <strain evidence="1 2">KCTC 22643</strain>
    </source>
</reference>
<gene>
    <name evidence="1" type="ORF">DC082_01500</name>
</gene>